<accession>A0A157T3T7</accession>
<keyword evidence="1" id="KW-1133">Transmembrane helix</keyword>
<dbReference type="PATRIC" id="fig|2287.9.peg.2471"/>
<evidence type="ECO:0000256" key="1">
    <source>
        <dbReference type="SAM" id="Phobius"/>
    </source>
</evidence>
<reference evidence="3" key="1">
    <citation type="submission" date="2016-04" db="EMBL/GenBank/DDBJ databases">
        <authorList>
            <person name="Shah S.A."/>
            <person name="Garrett R.A."/>
        </authorList>
    </citation>
    <scope>NUCLEOTIDE SEQUENCE [LARGE SCALE GENOMIC DNA]</scope>
    <source>
        <strain evidence="3">ATCC 35091 / DSM 1616 / JCM 8930 / NBRC 15331 / P1</strain>
    </source>
</reference>
<gene>
    <name evidence="2" type="ORF">SSOP1_2346</name>
</gene>
<sequence length="284" mass="31370">MFSYVLANGKCNFVYYISETTLHHASVKVGFLIYCNHCFQLLLSLTLPCLLDIKHLVIVSKGAVILILITLFVYTLNIISNAYLVNVKILSPFPITLMFSDSQGVKLVSSNQTLNVSSSNLRIQVFVLSPYSYCIFINGNKTDEFNVTLSNYSQFNLTVTVIPKYAFLKVNVVGKGTAYIELDNGSIIAVRNSSVIRVYNGSSVLLEANGDLINWSNGANTMTLWYTVGGNSTITAFFGNSSILPKSGTVKPTVNYTEVGLSLFAVGFFILYKIYSRKDQDTNV</sequence>
<feature type="transmembrane region" description="Helical" evidence="1">
    <location>
        <begin position="63"/>
        <end position="84"/>
    </location>
</feature>
<evidence type="ECO:0000313" key="2">
    <source>
        <dbReference type="EMBL" id="SAI85900.1"/>
    </source>
</evidence>
<name>A0A157T3T7_SACSO</name>
<feature type="transmembrane region" description="Helical" evidence="1">
    <location>
        <begin position="256"/>
        <end position="275"/>
    </location>
</feature>
<dbReference type="EMBL" id="LT549890">
    <property type="protein sequence ID" value="SAI85900.1"/>
    <property type="molecule type" value="Genomic_DNA"/>
</dbReference>
<keyword evidence="1" id="KW-0472">Membrane</keyword>
<keyword evidence="1" id="KW-0812">Transmembrane</keyword>
<feature type="transmembrane region" description="Helical" evidence="1">
    <location>
        <begin position="31"/>
        <end position="51"/>
    </location>
</feature>
<dbReference type="AlphaFoldDB" id="A0A157T3T7"/>
<dbReference type="Proteomes" id="UP000076770">
    <property type="component" value="Chromosome i"/>
</dbReference>
<proteinExistence type="predicted"/>
<evidence type="ECO:0000313" key="3">
    <source>
        <dbReference type="Proteomes" id="UP000076770"/>
    </source>
</evidence>
<protein>
    <submittedName>
        <fullName evidence="2">Uncharacterized protein</fullName>
    </submittedName>
</protein>
<organism evidence="2 3">
    <name type="scientific">Saccharolobus solfataricus</name>
    <name type="common">Sulfolobus solfataricus</name>
    <dbReference type="NCBI Taxonomy" id="2287"/>
    <lineage>
        <taxon>Archaea</taxon>
        <taxon>Thermoproteota</taxon>
        <taxon>Thermoprotei</taxon>
        <taxon>Sulfolobales</taxon>
        <taxon>Sulfolobaceae</taxon>
        <taxon>Saccharolobus</taxon>
    </lineage>
</organism>